<feature type="signal peptide" evidence="1">
    <location>
        <begin position="1"/>
        <end position="17"/>
    </location>
</feature>
<evidence type="ECO:0000313" key="2">
    <source>
        <dbReference type="EMBL" id="MCK6263993.1"/>
    </source>
</evidence>
<keyword evidence="1" id="KW-0732">Signal</keyword>
<sequence length="420" mass="47522">MTAFVASISMISSTVMASEVSLDWDWTLSASNTAHRDSVFLGQVEEKHTESLDGLFDVQVSWKELTALLAVKGTSIWSSDESQSFDADGFVQELFWQTSIDIGDLPIDLTLGKVRIDWGVGYGYRPLDVFKPYRRNPIGIQVEEGAGTAMASYFDMNGEWTLLYTDSSWTQQEGSELEEQSKQQGFGLRRYALVGDSEWQGLAYYDDVRHGLMGGSFVTVINHAWEFHASALYQRKYLAYEQGEPLTAVHLDTQQHGYQSLLGVNWANSSGHNVIMEYWFDSRSWSHNEWQQAFERGLSLSSSPQTQLLASSYAQGFSHANLVQHNVMVHWSLNSSSWSHWQWSRDWLWLDNFEPTFDVMLSPQDGGVIATQWLNYQLYDTGLASLNAELAARYLGGSSDSVYANLPDKHMILLNLKGKF</sequence>
<evidence type="ECO:0008006" key="4">
    <source>
        <dbReference type="Google" id="ProtNLM"/>
    </source>
</evidence>
<evidence type="ECO:0000256" key="1">
    <source>
        <dbReference type="SAM" id="SignalP"/>
    </source>
</evidence>
<protein>
    <recommendedName>
        <fullName evidence="4">Beta-lactamase</fullName>
    </recommendedName>
</protein>
<dbReference type="EMBL" id="JAJHVV010000007">
    <property type="protein sequence ID" value="MCK6263993.1"/>
    <property type="molecule type" value="Genomic_DNA"/>
</dbReference>
<dbReference type="RefSeq" id="WP_248009079.1">
    <property type="nucleotide sequence ID" value="NZ_JAJHVV010000007.1"/>
</dbReference>
<keyword evidence="3" id="KW-1185">Reference proteome</keyword>
<evidence type="ECO:0000313" key="3">
    <source>
        <dbReference type="Proteomes" id="UP001139559"/>
    </source>
</evidence>
<reference evidence="2" key="1">
    <citation type="submission" date="2021-11" db="EMBL/GenBank/DDBJ databases">
        <title>Vibrio ZSDE26 sp. nov. and Vibrio ZSDZ34 sp. nov., isolated from coastal seawater in Qingdao.</title>
        <authorList>
            <person name="Zhang P."/>
        </authorList>
    </citation>
    <scope>NUCLEOTIDE SEQUENCE</scope>
    <source>
        <strain evidence="2">ZSDE26</strain>
    </source>
</reference>
<accession>A0A9X2BLJ0</accession>
<comment type="caution">
    <text evidence="2">The sequence shown here is derived from an EMBL/GenBank/DDBJ whole genome shotgun (WGS) entry which is preliminary data.</text>
</comment>
<dbReference type="AlphaFoldDB" id="A0A9X2BLJ0"/>
<dbReference type="Proteomes" id="UP001139559">
    <property type="component" value="Unassembled WGS sequence"/>
</dbReference>
<name>A0A9X2BLJ0_9VIBR</name>
<proteinExistence type="predicted"/>
<feature type="chain" id="PRO_5040878381" description="Beta-lactamase" evidence="1">
    <location>
        <begin position="18"/>
        <end position="420"/>
    </location>
</feature>
<organism evidence="2 3">
    <name type="scientific">Vibrio amylolyticus</name>
    <dbReference type="NCBI Taxonomy" id="2847292"/>
    <lineage>
        <taxon>Bacteria</taxon>
        <taxon>Pseudomonadati</taxon>
        <taxon>Pseudomonadota</taxon>
        <taxon>Gammaproteobacteria</taxon>
        <taxon>Vibrionales</taxon>
        <taxon>Vibrionaceae</taxon>
        <taxon>Vibrio</taxon>
    </lineage>
</organism>
<gene>
    <name evidence="2" type="ORF">KP803_12000</name>
</gene>